<evidence type="ECO:0000313" key="1">
    <source>
        <dbReference type="EMBL" id="GLF97161.1"/>
    </source>
</evidence>
<comment type="caution">
    <text evidence="1">The sequence shown here is derived from an EMBL/GenBank/DDBJ whole genome shotgun (WGS) entry which is preliminary data.</text>
</comment>
<organism evidence="1 2">
    <name type="scientific">Streptomyces yaizuensis</name>
    <dbReference type="NCBI Taxonomy" id="2989713"/>
    <lineage>
        <taxon>Bacteria</taxon>
        <taxon>Bacillati</taxon>
        <taxon>Actinomycetota</taxon>
        <taxon>Actinomycetes</taxon>
        <taxon>Kitasatosporales</taxon>
        <taxon>Streptomycetaceae</taxon>
        <taxon>Streptomyces</taxon>
    </lineage>
</organism>
<accession>A0ABQ5P4H0</accession>
<protein>
    <submittedName>
        <fullName evidence="1">SMI1/KNR4 family protein</fullName>
    </submittedName>
</protein>
<dbReference type="RefSeq" id="WP_323449175.1">
    <property type="nucleotide sequence ID" value="NZ_BSBI01000010.1"/>
</dbReference>
<evidence type="ECO:0000313" key="2">
    <source>
        <dbReference type="Proteomes" id="UP001291653"/>
    </source>
</evidence>
<gene>
    <name evidence="1" type="ORF">SYYSPA8_22710</name>
</gene>
<proteinExistence type="predicted"/>
<dbReference type="SUPFAM" id="SSF160631">
    <property type="entry name" value="SMI1/KNR4-like"/>
    <property type="match status" value="1"/>
</dbReference>
<reference evidence="1 2" key="1">
    <citation type="submission" date="2022-10" db="EMBL/GenBank/DDBJ databases">
        <title>Draft genome sequence of Streptomyces sp. YSPA8.</title>
        <authorList>
            <person name="Moriuchi R."/>
            <person name="Dohra H."/>
            <person name="Yamamura H."/>
            <person name="Kodani S."/>
        </authorList>
    </citation>
    <scope>NUCLEOTIDE SEQUENCE [LARGE SCALE GENOMIC DNA]</scope>
    <source>
        <strain evidence="1 2">YSPA8</strain>
    </source>
</reference>
<name>A0ABQ5P4H0_9ACTN</name>
<sequence length="285" mass="31347">MEISAFADRLWKSLAQDPPARGAPKVYEAPEGTSLAELVAEVGRLAGRPRDIARDGFTDPSLTGRTGLPLTEAFGDELLELRGWARRAHWFGCGLVARPPGARVVLVVARREDPAAAGVPADASWAGKLRAVTGWEPMGPPTVDWDAVEAELGTALPGDYKEIADLFGEGSFDEYVDLIVPGDPHLGLVGWVRSYARHPDLWQPYSVHPAPGGLLPWGASEQEIDFVWRTGAEDPDDWPVYVHSYDEWQRFDCGTGEFLVRMLTDETFGFPTSRLAGHYFTPYEL</sequence>
<dbReference type="EMBL" id="BSBI01000010">
    <property type="protein sequence ID" value="GLF97161.1"/>
    <property type="molecule type" value="Genomic_DNA"/>
</dbReference>
<dbReference type="InterPro" id="IPR037883">
    <property type="entry name" value="Knr4/Smi1-like_sf"/>
</dbReference>
<dbReference type="Proteomes" id="UP001291653">
    <property type="component" value="Unassembled WGS sequence"/>
</dbReference>
<keyword evidence="2" id="KW-1185">Reference proteome</keyword>